<dbReference type="SUPFAM" id="SSF48452">
    <property type="entry name" value="TPR-like"/>
    <property type="match status" value="1"/>
</dbReference>
<protein>
    <submittedName>
        <fullName evidence="8">Putative outer membrane starch-binding protein</fullName>
    </submittedName>
</protein>
<dbReference type="Gene3D" id="1.10.3780.10">
    <property type="entry name" value="SusD-like"/>
    <property type="match status" value="1"/>
</dbReference>
<dbReference type="InterPro" id="IPR011990">
    <property type="entry name" value="TPR-like_helical_dom_sf"/>
</dbReference>
<keyword evidence="5" id="KW-0998">Cell outer membrane</keyword>
<feature type="domain" description="SusD-like N-terminal" evidence="7">
    <location>
        <begin position="81"/>
        <end position="224"/>
    </location>
</feature>
<reference evidence="8 9" key="1">
    <citation type="submission" date="2018-04" db="EMBL/GenBank/DDBJ databases">
        <title>Genomic Encyclopedia of Archaeal and Bacterial Type Strains, Phase II (KMG-II): from individual species to whole genera.</title>
        <authorList>
            <person name="Goeker M."/>
        </authorList>
    </citation>
    <scope>NUCLEOTIDE SEQUENCE [LARGE SCALE GENOMIC DNA]</scope>
    <source>
        <strain evidence="8 9">DSM 26809</strain>
    </source>
</reference>
<dbReference type="AlphaFoldDB" id="A0A2T5J812"/>
<keyword evidence="4" id="KW-0472">Membrane</keyword>
<dbReference type="RefSeq" id="WP_211309827.1">
    <property type="nucleotide sequence ID" value="NZ_CP160205.1"/>
</dbReference>
<evidence type="ECO:0000313" key="8">
    <source>
        <dbReference type="EMBL" id="PTQ95529.1"/>
    </source>
</evidence>
<accession>A0A2T5J812</accession>
<dbReference type="Pfam" id="PF07980">
    <property type="entry name" value="SusD_RagB"/>
    <property type="match status" value="1"/>
</dbReference>
<sequence length="504" mass="55206">MKLRPILYTAALGAVMLGSCTKLNENTYASLPPSSFYNNETEALSSVANLYSAMGNVANVSAPWTISEIGSDEFVVPGRASGGWYDQNNIDIMLHKPTTTNTQIANAWTNIFSAIGSANYILENLNNSAAAASLKPEIAEAKALRAYFYFYALDFWGNVPIVTTSRLDQGNLPTNAARADVFKFVESEMLAAADGLPSASTVTAAYYPRMTKEAAYMVLATMYLNAQVYTGTQRWSDASAMCDKIISSGAYALEANVVDNFKVANKGKTKETIFAVSMDPTKNAGGNPFIIYAQPFADQQKYNLPFAPANGFSTFQVALDRYENQDNRKKLLEYGPQFYKDGVTPLLDSKGQQLNLINIVSYTAAADNEAYRVLKYVPDGATFSGISANNDLVVTRYADVLLTKAEAQFRLGNVAAALTLVNQVRARSNASALAALTLQNIEDERGREFIWEGHRRRDQIRFGDYFTGTWTFKTSTNDPLTLGVYPIPAVEQATNPNLKQNPGY</sequence>
<evidence type="ECO:0000313" key="9">
    <source>
        <dbReference type="Proteomes" id="UP000244168"/>
    </source>
</evidence>
<evidence type="ECO:0000256" key="2">
    <source>
        <dbReference type="ARBA" id="ARBA00006275"/>
    </source>
</evidence>
<evidence type="ECO:0000259" key="7">
    <source>
        <dbReference type="Pfam" id="PF14322"/>
    </source>
</evidence>
<organism evidence="8 9">
    <name type="scientific">Mucilaginibacter yixingensis</name>
    <dbReference type="NCBI Taxonomy" id="1295612"/>
    <lineage>
        <taxon>Bacteria</taxon>
        <taxon>Pseudomonadati</taxon>
        <taxon>Bacteroidota</taxon>
        <taxon>Sphingobacteriia</taxon>
        <taxon>Sphingobacteriales</taxon>
        <taxon>Sphingobacteriaceae</taxon>
        <taxon>Mucilaginibacter</taxon>
    </lineage>
</organism>
<feature type="domain" description="RagB/SusD" evidence="6">
    <location>
        <begin position="248"/>
        <end position="504"/>
    </location>
</feature>
<dbReference type="InterPro" id="IPR012944">
    <property type="entry name" value="SusD_RagB_dom"/>
</dbReference>
<keyword evidence="9" id="KW-1185">Reference proteome</keyword>
<evidence type="ECO:0000259" key="6">
    <source>
        <dbReference type="Pfam" id="PF07980"/>
    </source>
</evidence>
<comment type="similarity">
    <text evidence="2">Belongs to the SusD family.</text>
</comment>
<evidence type="ECO:0000256" key="5">
    <source>
        <dbReference type="ARBA" id="ARBA00023237"/>
    </source>
</evidence>
<gene>
    <name evidence="8" type="ORF">C8P68_10534</name>
</gene>
<dbReference type="Proteomes" id="UP000244168">
    <property type="component" value="Unassembled WGS sequence"/>
</dbReference>
<dbReference type="Gene3D" id="1.25.40.390">
    <property type="match status" value="1"/>
</dbReference>
<dbReference type="Pfam" id="PF14322">
    <property type="entry name" value="SusD-like_3"/>
    <property type="match status" value="1"/>
</dbReference>
<comment type="caution">
    <text evidence="8">The sequence shown here is derived from an EMBL/GenBank/DDBJ whole genome shotgun (WGS) entry which is preliminary data.</text>
</comment>
<dbReference type="InterPro" id="IPR033985">
    <property type="entry name" value="SusD-like_N"/>
</dbReference>
<dbReference type="EMBL" id="QAOQ01000005">
    <property type="protein sequence ID" value="PTQ95529.1"/>
    <property type="molecule type" value="Genomic_DNA"/>
</dbReference>
<keyword evidence="3" id="KW-0732">Signal</keyword>
<evidence type="ECO:0000256" key="3">
    <source>
        <dbReference type="ARBA" id="ARBA00022729"/>
    </source>
</evidence>
<comment type="subcellular location">
    <subcellularLocation>
        <location evidence="1">Cell outer membrane</location>
    </subcellularLocation>
</comment>
<evidence type="ECO:0000256" key="4">
    <source>
        <dbReference type="ARBA" id="ARBA00023136"/>
    </source>
</evidence>
<dbReference type="GO" id="GO:0009279">
    <property type="term" value="C:cell outer membrane"/>
    <property type="evidence" value="ECO:0007669"/>
    <property type="project" value="UniProtKB-SubCell"/>
</dbReference>
<evidence type="ECO:0000256" key="1">
    <source>
        <dbReference type="ARBA" id="ARBA00004442"/>
    </source>
</evidence>
<name>A0A2T5J812_9SPHI</name>
<dbReference type="PROSITE" id="PS51257">
    <property type="entry name" value="PROKAR_LIPOPROTEIN"/>
    <property type="match status" value="1"/>
</dbReference>
<proteinExistence type="inferred from homology"/>
<dbReference type="Gene3D" id="1.25.40.10">
    <property type="entry name" value="Tetratricopeptide repeat domain"/>
    <property type="match status" value="1"/>
</dbReference>